<dbReference type="InterPro" id="IPR036872">
    <property type="entry name" value="CH_dom_sf"/>
</dbReference>
<dbReference type="SUPFAM" id="SSF48350">
    <property type="entry name" value="GTPase activation domain, GAP"/>
    <property type="match status" value="1"/>
</dbReference>
<dbReference type="SMART" id="SM00033">
    <property type="entry name" value="CH"/>
    <property type="match status" value="1"/>
</dbReference>
<protein>
    <recommendedName>
        <fullName evidence="5">Ras GTPase-activating-like protein IQGAP1</fullName>
    </recommendedName>
</protein>
<evidence type="ECO:0000313" key="4">
    <source>
        <dbReference type="Proteomes" id="UP000271241"/>
    </source>
</evidence>
<reference evidence="4" key="1">
    <citation type="journal article" date="2018" name="Nat. Microbiol.">
        <title>Leveraging single-cell genomics to expand the fungal tree of life.</title>
        <authorList>
            <person name="Ahrendt S.R."/>
            <person name="Quandt C.A."/>
            <person name="Ciobanu D."/>
            <person name="Clum A."/>
            <person name="Salamov A."/>
            <person name="Andreopoulos B."/>
            <person name="Cheng J.F."/>
            <person name="Woyke T."/>
            <person name="Pelin A."/>
            <person name="Henrissat B."/>
            <person name="Reynolds N.K."/>
            <person name="Benny G.L."/>
            <person name="Smith M.E."/>
            <person name="James T.Y."/>
            <person name="Grigoriev I.V."/>
        </authorList>
    </citation>
    <scope>NUCLEOTIDE SEQUENCE [LARGE SCALE GENOMIC DNA]</scope>
    <source>
        <strain evidence="4">RSA 1356</strain>
    </source>
</reference>
<evidence type="ECO:0000259" key="1">
    <source>
        <dbReference type="PROSITE" id="PS50018"/>
    </source>
</evidence>
<dbReference type="EMBL" id="KZ992680">
    <property type="protein sequence ID" value="RKP07724.1"/>
    <property type="molecule type" value="Genomic_DNA"/>
</dbReference>
<sequence length="1237" mass="143540">MKPELPKDPNFTIEDAEDVAGMQGRIRLQKHDYSRRRESQLLRPSAWMDYERKNLQAYEYLCHIGEAKEWIESCIGEEIPPITKLDEALRNGIILAKLLRHFEPECVPKIIEADRLKFLYTENINFAFRGIRKIGLPEHFTFELTDLYDKKNIPKVIYSIHALSHLLARRNRAPNIKNLIGKLEFTGAYTDAELLATQKELNLAKIAMPAFNNIGSKLSQELREPEPEPEPEPELTPEEAWELRWGEHVDKLARIQALARGHMARRREAQRQQQLKQVEPQFVQLQAHVRGWLARKEQMARQTALESQTDAVVGLQALARGYLARQQKNARMDNWHRQQSLIVGLQALARAGQARRKTDERRAALQQHAHLAERLQALARGTLARERHECLLNQQRTETAASVKIQAATRGFLVRKKQREQENHFICHVDKVVKIQSLFRAKLANRAYRNLTFGENPPLNTMKNFVHLLDDSEQDFEEEIELERLRQQAVKKIRENSQAESILADLDIKIALLVRNRISLEEVIKASKRQYKIESDTQLAHRMLNSLDKDSRHKLECYQQLFYLLQTRPDYLGRLLFIMNQRGTDEWAKKFIETVVLSLFGFAQNQREEYLLLKLFQTAINIEIESIHEVSEFLRGNPVFIKLAIHYNRGAKERKYLRDLLQPLIREVVENVELDLESDPLVIYRSLIREEESRTGVRSTRPYDVLREEALTDPETRSTLIRHLQQLRDHTEYFINRIHSSLNAMPYGIRLIARELKEALTASGSGKERETTIMKVVGHLVYYRYINPAIIAPESFDVIEMMISPLQRKNLAEIAKMLNQVSMGKMFADDNIFLQPLNNYVAFTSEKFAQYTLAVTQVPDPEIFFQMDEFQDLTHTTKPTIFISQDELFSIHEMLEAHLDVLAPEVHDPIREILQELGSAPEHDPHGGHNNEISLELTPRVSAIQDGDSEAKHMFFETKRYLLYIIRVQSGRTLLDILERPVTQWEEQQYMQLRLKENSRKAAMPRPRTARNSLMNIASINFTGLKKLALENLAKLEAIGKVTRANDYQDMVNAIATDIRNKHRRRGQRTEETKKIRATLTHLQEKARYLDEQKQSYLDYVNSCISQLTTTKSKKARPFPFTRQYFHLKDLERTGRVPKFGSYKYTAERLYQKGVLVSIDQHSPKQYDRITLTISSDEPGIFTVVVSMMGVKLPGGEMVLRLEDLLQAQFNNVPVLALFDGACKVNVNLLIFLINKK</sequence>
<dbReference type="PROSITE" id="PS50018">
    <property type="entry name" value="RAS_GTPASE_ACTIV_2"/>
    <property type="match status" value="1"/>
</dbReference>
<dbReference type="Pfam" id="PF03836">
    <property type="entry name" value="RasGAP_C"/>
    <property type="match status" value="1"/>
</dbReference>
<dbReference type="InterPro" id="IPR008936">
    <property type="entry name" value="Rho_GTPase_activation_prot"/>
</dbReference>
<dbReference type="Pfam" id="PF00612">
    <property type="entry name" value="IQ"/>
    <property type="match status" value="4"/>
</dbReference>
<evidence type="ECO:0000259" key="2">
    <source>
        <dbReference type="PROSITE" id="PS50021"/>
    </source>
</evidence>
<dbReference type="InterPro" id="IPR001936">
    <property type="entry name" value="RasGAP_dom"/>
</dbReference>
<evidence type="ECO:0000313" key="3">
    <source>
        <dbReference type="EMBL" id="RKP07724.1"/>
    </source>
</evidence>
<dbReference type="PANTHER" id="PTHR14149">
    <property type="entry name" value="RAS GTPASE-ACTIVATING PROTEIN WITH IQ MOTIF"/>
    <property type="match status" value="1"/>
</dbReference>
<gene>
    <name evidence="3" type="ORF">THASP1DRAFT_30466</name>
</gene>
<dbReference type="Gene3D" id="1.20.5.190">
    <property type="match status" value="2"/>
</dbReference>
<dbReference type="CDD" id="cd21206">
    <property type="entry name" value="CH_IQGAP"/>
    <property type="match status" value="1"/>
</dbReference>
<dbReference type="InterPro" id="IPR000593">
    <property type="entry name" value="RasGAP_C"/>
</dbReference>
<dbReference type="Gene3D" id="1.10.506.10">
    <property type="entry name" value="GTPase Activation - p120gap, domain 1"/>
    <property type="match status" value="1"/>
</dbReference>
<accession>A0A4P9XP03</accession>
<evidence type="ECO:0008006" key="5">
    <source>
        <dbReference type="Google" id="ProtNLM"/>
    </source>
</evidence>
<keyword evidence="4" id="KW-1185">Reference proteome</keyword>
<dbReference type="FunFam" id="1.10.506.10:FF:000004">
    <property type="entry name" value="IQ motif containing GTPase activating protein 1"/>
    <property type="match status" value="1"/>
</dbReference>
<dbReference type="Pfam" id="PF00307">
    <property type="entry name" value="CH"/>
    <property type="match status" value="1"/>
</dbReference>
<dbReference type="SUPFAM" id="SSF143885">
    <property type="entry name" value="RGC domain-like"/>
    <property type="match status" value="1"/>
</dbReference>
<dbReference type="PROSITE" id="PS50021">
    <property type="entry name" value="CH"/>
    <property type="match status" value="1"/>
</dbReference>
<dbReference type="SUPFAM" id="SSF47576">
    <property type="entry name" value="Calponin-homology domain, CH-domain"/>
    <property type="match status" value="1"/>
</dbReference>
<feature type="domain" description="Calponin-homology (CH)" evidence="2">
    <location>
        <begin position="61"/>
        <end position="167"/>
    </location>
</feature>
<dbReference type="InterPro" id="IPR000048">
    <property type="entry name" value="IQ_motif_EF-hand-BS"/>
</dbReference>
<dbReference type="SMART" id="SM00323">
    <property type="entry name" value="RasGAP"/>
    <property type="match status" value="1"/>
</dbReference>
<dbReference type="STRING" id="78915.A0A4P9XP03"/>
<dbReference type="SMART" id="SM00015">
    <property type="entry name" value="IQ"/>
    <property type="match status" value="7"/>
</dbReference>
<dbReference type="GO" id="GO:0005938">
    <property type="term" value="C:cell cortex"/>
    <property type="evidence" value="ECO:0007669"/>
    <property type="project" value="TreeGrafter"/>
</dbReference>
<dbReference type="OrthoDB" id="775356at2759"/>
<feature type="domain" description="Ras-GAP" evidence="1">
    <location>
        <begin position="594"/>
        <end position="823"/>
    </location>
</feature>
<dbReference type="AlphaFoldDB" id="A0A4P9XP03"/>
<dbReference type="Proteomes" id="UP000271241">
    <property type="component" value="Unassembled WGS sequence"/>
</dbReference>
<proteinExistence type="predicted"/>
<dbReference type="InterPro" id="IPR001715">
    <property type="entry name" value="CH_dom"/>
</dbReference>
<organism evidence="3 4">
    <name type="scientific">Thamnocephalis sphaerospora</name>
    <dbReference type="NCBI Taxonomy" id="78915"/>
    <lineage>
        <taxon>Eukaryota</taxon>
        <taxon>Fungi</taxon>
        <taxon>Fungi incertae sedis</taxon>
        <taxon>Zoopagomycota</taxon>
        <taxon>Zoopagomycotina</taxon>
        <taxon>Zoopagomycetes</taxon>
        <taxon>Zoopagales</taxon>
        <taxon>Sigmoideomycetaceae</taxon>
        <taxon>Thamnocephalis</taxon>
    </lineage>
</organism>
<dbReference type="PROSITE" id="PS50096">
    <property type="entry name" value="IQ"/>
    <property type="match status" value="7"/>
</dbReference>
<dbReference type="PANTHER" id="PTHR14149:SF14">
    <property type="entry name" value="CALPONIN-HOMOLOGY (CH) DOMAIN-CONTAINING PROTEIN"/>
    <property type="match status" value="1"/>
</dbReference>
<name>A0A4P9XP03_9FUNG</name>
<dbReference type="GO" id="GO:0005096">
    <property type="term" value="F:GTPase activator activity"/>
    <property type="evidence" value="ECO:0007669"/>
    <property type="project" value="TreeGrafter"/>
</dbReference>
<dbReference type="Gene3D" id="1.10.418.10">
    <property type="entry name" value="Calponin-like domain"/>
    <property type="match status" value="1"/>
</dbReference>
<dbReference type="Pfam" id="PF00616">
    <property type="entry name" value="RasGAP"/>
    <property type="match status" value="1"/>
</dbReference>